<sequence length="110" mass="12016">MCHLRAATVCLRWMPNALNRRRPRPAVPPAHQWCPALPICLPSQPTAAYQWPSPARPHHGPATANCPRSQPHRAPQGPVLGSLGANHSSLASAIQRIRTPRASLPAPRKR</sequence>
<accession>A0A2T3AD61</accession>
<organism evidence="2 3">
    <name type="scientific">Coniella lustricola</name>
    <dbReference type="NCBI Taxonomy" id="2025994"/>
    <lineage>
        <taxon>Eukaryota</taxon>
        <taxon>Fungi</taxon>
        <taxon>Dikarya</taxon>
        <taxon>Ascomycota</taxon>
        <taxon>Pezizomycotina</taxon>
        <taxon>Sordariomycetes</taxon>
        <taxon>Sordariomycetidae</taxon>
        <taxon>Diaporthales</taxon>
        <taxon>Schizoparmaceae</taxon>
        <taxon>Coniella</taxon>
    </lineage>
</organism>
<feature type="region of interest" description="Disordered" evidence="1">
    <location>
        <begin position="51"/>
        <end position="110"/>
    </location>
</feature>
<reference evidence="2 3" key="1">
    <citation type="journal article" date="2018" name="Mycol. Prog.">
        <title>Coniella lustricola, a new species from submerged detritus.</title>
        <authorList>
            <person name="Raudabaugh D.B."/>
            <person name="Iturriaga T."/>
            <person name="Carver A."/>
            <person name="Mondo S."/>
            <person name="Pangilinan J."/>
            <person name="Lipzen A."/>
            <person name="He G."/>
            <person name="Amirebrahimi M."/>
            <person name="Grigoriev I.V."/>
            <person name="Miller A.N."/>
        </authorList>
    </citation>
    <scope>NUCLEOTIDE SEQUENCE [LARGE SCALE GENOMIC DNA]</scope>
    <source>
        <strain evidence="2 3">B22-T-1</strain>
    </source>
</reference>
<name>A0A2T3AD61_9PEZI</name>
<keyword evidence="3" id="KW-1185">Reference proteome</keyword>
<evidence type="ECO:0000313" key="2">
    <source>
        <dbReference type="EMBL" id="PSR92194.1"/>
    </source>
</evidence>
<dbReference type="EMBL" id="KZ678409">
    <property type="protein sequence ID" value="PSR92194.1"/>
    <property type="molecule type" value="Genomic_DNA"/>
</dbReference>
<proteinExistence type="predicted"/>
<dbReference type="AlphaFoldDB" id="A0A2T3AD61"/>
<protein>
    <submittedName>
        <fullName evidence="2">Uncharacterized protein</fullName>
    </submittedName>
</protein>
<evidence type="ECO:0000313" key="3">
    <source>
        <dbReference type="Proteomes" id="UP000241462"/>
    </source>
</evidence>
<gene>
    <name evidence="2" type="ORF">BD289DRAFT_187371</name>
</gene>
<evidence type="ECO:0000256" key="1">
    <source>
        <dbReference type="SAM" id="MobiDB-lite"/>
    </source>
</evidence>
<dbReference type="InParanoid" id="A0A2T3AD61"/>
<dbReference type="Proteomes" id="UP000241462">
    <property type="component" value="Unassembled WGS sequence"/>
</dbReference>